<keyword evidence="2" id="KW-1185">Reference proteome</keyword>
<evidence type="ECO:0000313" key="2">
    <source>
        <dbReference type="Proteomes" id="UP000053429"/>
    </source>
</evidence>
<accession>A0A124I7F6</accession>
<gene>
    <name evidence="1" type="ORF">AQJ67_33050</name>
</gene>
<name>A0A124I7F6_9ACTN</name>
<organism evidence="1 2">
    <name type="scientific">Streptomyces caeruleatus</name>
    <dbReference type="NCBI Taxonomy" id="661399"/>
    <lineage>
        <taxon>Bacteria</taxon>
        <taxon>Bacillati</taxon>
        <taxon>Actinomycetota</taxon>
        <taxon>Actinomycetes</taxon>
        <taxon>Kitasatosporales</taxon>
        <taxon>Streptomycetaceae</taxon>
        <taxon>Streptomyces</taxon>
    </lineage>
</organism>
<sequence length="64" mass="7117">MDLVVDGLDLIGHRIELLGDVVVLFDPLLDRNLDLTPMLPEGFRSFPAPSVTDCVLDVLVERLE</sequence>
<protein>
    <submittedName>
        <fullName evidence="1">Uncharacterized protein</fullName>
    </submittedName>
</protein>
<proteinExistence type="predicted"/>
<dbReference type="AlphaFoldDB" id="A0A124I7F6"/>
<dbReference type="EMBL" id="LMWY01000044">
    <property type="protein sequence ID" value="KUN96086.1"/>
    <property type="molecule type" value="Genomic_DNA"/>
</dbReference>
<reference evidence="1 2" key="1">
    <citation type="submission" date="2015-10" db="EMBL/GenBank/DDBJ databases">
        <title>Draft genome sequence of Streptomyces caeruleatus NRRL B-24802, type strain for the species Streptomyces caeruleatus.</title>
        <authorList>
            <person name="Ruckert C."/>
            <person name="Winkler A."/>
            <person name="Kalinowski J."/>
            <person name="Kampfer P."/>
            <person name="Glaeser S."/>
        </authorList>
    </citation>
    <scope>NUCLEOTIDE SEQUENCE [LARGE SCALE GENOMIC DNA]</scope>
    <source>
        <strain evidence="1 2">NRRL B-24802</strain>
    </source>
</reference>
<evidence type="ECO:0000313" key="1">
    <source>
        <dbReference type="EMBL" id="KUN96086.1"/>
    </source>
</evidence>
<comment type="caution">
    <text evidence="1">The sequence shown here is derived from an EMBL/GenBank/DDBJ whole genome shotgun (WGS) entry which is preliminary data.</text>
</comment>
<dbReference type="Proteomes" id="UP000053429">
    <property type="component" value="Unassembled WGS sequence"/>
</dbReference>